<evidence type="ECO:0000259" key="14">
    <source>
        <dbReference type="Pfam" id="PF02434"/>
    </source>
</evidence>
<evidence type="ECO:0000256" key="3">
    <source>
        <dbReference type="ARBA" id="ARBA00006462"/>
    </source>
</evidence>
<evidence type="ECO:0000256" key="6">
    <source>
        <dbReference type="ARBA" id="ARBA00022679"/>
    </source>
</evidence>
<dbReference type="OrthoDB" id="414175at2759"/>
<keyword evidence="8" id="KW-0547">Nucleotide-binding</keyword>
<keyword evidence="7 13" id="KW-0812">Transmembrane</keyword>
<keyword evidence="16" id="KW-1185">Reference proteome</keyword>
<evidence type="ECO:0000313" key="15">
    <source>
        <dbReference type="EMBL" id="CAG8949242.1"/>
    </source>
</evidence>
<keyword evidence="6" id="KW-0808">Transferase</keyword>
<dbReference type="InterPro" id="IPR026050">
    <property type="entry name" value="C1GALT1/C1GALT1_chp1"/>
</dbReference>
<evidence type="ECO:0000256" key="9">
    <source>
        <dbReference type="ARBA" id="ARBA00022968"/>
    </source>
</evidence>
<comment type="caution">
    <text evidence="15">The sequence shown here is derived from an EMBL/GenBank/DDBJ whole genome shotgun (WGS) entry which is preliminary data.</text>
</comment>
<evidence type="ECO:0000256" key="12">
    <source>
        <dbReference type="SAM" id="MobiDB-lite"/>
    </source>
</evidence>
<keyword evidence="9" id="KW-0735">Signal-anchor</keyword>
<evidence type="ECO:0000256" key="8">
    <source>
        <dbReference type="ARBA" id="ARBA00022741"/>
    </source>
</evidence>
<keyword evidence="11 13" id="KW-0472">Membrane</keyword>
<reference evidence="15" key="1">
    <citation type="submission" date="2021-07" db="EMBL/GenBank/DDBJ databases">
        <authorList>
            <person name="Durling M."/>
        </authorList>
    </citation>
    <scope>NUCLEOTIDE SEQUENCE</scope>
</reference>
<comment type="similarity">
    <text evidence="3">Belongs to the glycosyltransferase 31 family. Beta3-Gal-T subfamily.</text>
</comment>
<evidence type="ECO:0000256" key="11">
    <source>
        <dbReference type="ARBA" id="ARBA00023136"/>
    </source>
</evidence>
<evidence type="ECO:0000256" key="1">
    <source>
        <dbReference type="ARBA" id="ARBA00004606"/>
    </source>
</evidence>
<organism evidence="15 16">
    <name type="scientific">Hymenoscyphus fraxineus</name>
    <dbReference type="NCBI Taxonomy" id="746836"/>
    <lineage>
        <taxon>Eukaryota</taxon>
        <taxon>Fungi</taxon>
        <taxon>Dikarya</taxon>
        <taxon>Ascomycota</taxon>
        <taxon>Pezizomycotina</taxon>
        <taxon>Leotiomycetes</taxon>
        <taxon>Helotiales</taxon>
        <taxon>Helotiaceae</taxon>
        <taxon>Hymenoscyphus</taxon>
    </lineage>
</organism>
<evidence type="ECO:0000256" key="10">
    <source>
        <dbReference type="ARBA" id="ARBA00022989"/>
    </source>
</evidence>
<protein>
    <recommendedName>
        <fullName evidence="4">N-acetylgalactosaminide beta-1,3-galactosyltransferase</fullName>
        <ecNumber evidence="4">2.4.1.122</ecNumber>
    </recommendedName>
</protein>
<evidence type="ECO:0000256" key="4">
    <source>
        <dbReference type="ARBA" id="ARBA00012557"/>
    </source>
</evidence>
<dbReference type="InterPro" id="IPR003378">
    <property type="entry name" value="Fringe-like_glycosylTrfase"/>
</dbReference>
<feature type="transmembrane region" description="Helical" evidence="13">
    <location>
        <begin position="12"/>
        <end position="32"/>
    </location>
</feature>
<evidence type="ECO:0000256" key="13">
    <source>
        <dbReference type="SAM" id="Phobius"/>
    </source>
</evidence>
<feature type="region of interest" description="Disordered" evidence="12">
    <location>
        <begin position="446"/>
        <end position="470"/>
    </location>
</feature>
<dbReference type="AlphaFoldDB" id="A0A9N9KPH6"/>
<dbReference type="Pfam" id="PF02434">
    <property type="entry name" value="Fringe"/>
    <property type="match status" value="1"/>
</dbReference>
<gene>
    <name evidence="15" type="ORF">HYFRA_00004867</name>
</gene>
<dbReference type="EMBL" id="CAJVRL010000002">
    <property type="protein sequence ID" value="CAG8949242.1"/>
    <property type="molecule type" value="Genomic_DNA"/>
</dbReference>
<comment type="pathway">
    <text evidence="2">Protein modification; protein glycosylation.</text>
</comment>
<dbReference type="PANTHER" id="PTHR23033:SF47">
    <property type="entry name" value="APPLE DOMAIN-CONTAINING PROTEIN-RELATED"/>
    <property type="match status" value="1"/>
</dbReference>
<evidence type="ECO:0000256" key="5">
    <source>
        <dbReference type="ARBA" id="ARBA00022676"/>
    </source>
</evidence>
<dbReference type="PANTHER" id="PTHR23033">
    <property type="entry name" value="BETA1,3-GALACTOSYLTRANSFERASE"/>
    <property type="match status" value="1"/>
</dbReference>
<sequence length="470" mass="52962">MIRGVRSPFTKLRITIIGTLLVSAYYLLLYSAETSLPGKELPTYSLRYPTNSESCIDTPASKKIVVSIKTGASEAVEKIPAQMQTALRCAENVFFFSDLEQDLRQFHVHDALDTIPVSVTGANPDFDFYNKQYQRWRNGEDVSAREGAKNPEAWTLDKYKFIHSLEKTWALKPDMDWYVLIDADTYVFWSNLIQWLETMDPMKKSYFGSEVVISGQRFAHGGSGIVLSKAAMYDIVVKNNGTAAQWDTKTHDRCCGDLVLGLALEEHGIELQDVWPSFSGETPKTMPFGPGTPEYLCRPAITMHHVSPADMTELSDYEQQRGNRSACLLLLEPLTHIELFKSLTIDSVRAQGQRENWDNLASDPGEYGKTGGVLSKAKSLEECAKACEADKECFQYGFHGKCHIGRSIRLGQMRDPDEDGTWQSGWNHARLNEWVLSQPVCEQVNFPRQGSESPWYKEPALGDRPNTTKD</sequence>
<dbReference type="GO" id="GO:0016020">
    <property type="term" value="C:membrane"/>
    <property type="evidence" value="ECO:0007669"/>
    <property type="project" value="UniProtKB-SubCell"/>
</dbReference>
<evidence type="ECO:0000313" key="16">
    <source>
        <dbReference type="Proteomes" id="UP000696280"/>
    </source>
</evidence>
<accession>A0A9N9KPH6</accession>
<name>A0A9N9KPH6_9HELO</name>
<comment type="subcellular location">
    <subcellularLocation>
        <location evidence="1">Membrane</location>
        <topology evidence="1">Single-pass type II membrane protein</topology>
    </subcellularLocation>
</comment>
<evidence type="ECO:0000256" key="2">
    <source>
        <dbReference type="ARBA" id="ARBA00004922"/>
    </source>
</evidence>
<feature type="domain" description="Fringe-like glycosyltransferase" evidence="14">
    <location>
        <begin position="163"/>
        <end position="270"/>
    </location>
</feature>
<proteinExistence type="inferred from homology"/>
<dbReference type="Proteomes" id="UP000696280">
    <property type="component" value="Unassembled WGS sequence"/>
</dbReference>
<dbReference type="GO" id="GO:0016263">
    <property type="term" value="F:glycoprotein-N-acetylgalactosamine 3-beta-galactosyltransferase activity"/>
    <property type="evidence" value="ECO:0007669"/>
    <property type="project" value="UniProtKB-EC"/>
</dbReference>
<keyword evidence="10 13" id="KW-1133">Transmembrane helix</keyword>
<evidence type="ECO:0000256" key="7">
    <source>
        <dbReference type="ARBA" id="ARBA00022692"/>
    </source>
</evidence>
<dbReference type="EC" id="2.4.1.122" evidence="4"/>
<dbReference type="Gene3D" id="3.90.550.50">
    <property type="match status" value="1"/>
</dbReference>
<keyword evidence="5" id="KW-0328">Glycosyltransferase</keyword>
<dbReference type="GO" id="GO:0000166">
    <property type="term" value="F:nucleotide binding"/>
    <property type="evidence" value="ECO:0007669"/>
    <property type="project" value="UniProtKB-KW"/>
</dbReference>